<keyword evidence="14" id="KW-1185">Reference proteome</keyword>
<dbReference type="Gene3D" id="3.30.390.30">
    <property type="match status" value="1"/>
</dbReference>
<feature type="binding site" evidence="8">
    <location>
        <begin position="151"/>
        <end position="153"/>
    </location>
    <ligand>
        <name>FAD</name>
        <dbReference type="ChEBI" id="CHEBI:57692"/>
    </ligand>
</feature>
<keyword evidence="7 10" id="KW-0676">Redox-active center</keyword>
<feature type="binding site" evidence="8">
    <location>
        <position position="127"/>
    </location>
    <ligand>
        <name>FAD</name>
        <dbReference type="ChEBI" id="CHEBI:57692"/>
    </ligand>
</feature>
<dbReference type="InterPro" id="IPR023753">
    <property type="entry name" value="FAD/NAD-binding_dom"/>
</dbReference>
<dbReference type="GO" id="GO:0050660">
    <property type="term" value="F:flavin adenine dinucleotide binding"/>
    <property type="evidence" value="ECO:0007669"/>
    <property type="project" value="TreeGrafter"/>
</dbReference>
<evidence type="ECO:0000256" key="6">
    <source>
        <dbReference type="ARBA" id="ARBA00023157"/>
    </source>
</evidence>
<feature type="binding site" evidence="8">
    <location>
        <position position="62"/>
    </location>
    <ligand>
        <name>FAD</name>
        <dbReference type="ChEBI" id="CHEBI:57692"/>
    </ligand>
</feature>
<dbReference type="PANTHER" id="PTHR43014">
    <property type="entry name" value="MERCURIC REDUCTASE"/>
    <property type="match status" value="1"/>
</dbReference>
<evidence type="ECO:0000259" key="11">
    <source>
        <dbReference type="Pfam" id="PF02852"/>
    </source>
</evidence>
<dbReference type="Pfam" id="PF02852">
    <property type="entry name" value="Pyr_redox_dim"/>
    <property type="match status" value="1"/>
</dbReference>
<dbReference type="SUPFAM" id="SSF51905">
    <property type="entry name" value="FAD/NAD(P)-binding domain"/>
    <property type="match status" value="1"/>
</dbReference>
<gene>
    <name evidence="13" type="ORF">HK107_08725</name>
</gene>
<evidence type="ECO:0000256" key="2">
    <source>
        <dbReference type="ARBA" id="ARBA00022630"/>
    </source>
</evidence>
<evidence type="ECO:0000256" key="10">
    <source>
        <dbReference type="RuleBase" id="RU003691"/>
    </source>
</evidence>
<feature type="binding site" evidence="8">
    <location>
        <begin position="188"/>
        <end position="195"/>
    </location>
    <ligand>
        <name>NAD(+)</name>
        <dbReference type="ChEBI" id="CHEBI:57540"/>
    </ligand>
</feature>
<dbReference type="PROSITE" id="PS00076">
    <property type="entry name" value="PYRIDINE_REDOX_1"/>
    <property type="match status" value="1"/>
</dbReference>
<keyword evidence="5 10" id="KW-0560">Oxidoreductase</keyword>
<dbReference type="PRINTS" id="PR00411">
    <property type="entry name" value="PNDRDTASEI"/>
</dbReference>
<reference evidence="13 14" key="1">
    <citation type="submission" date="2020-05" db="EMBL/GenBank/DDBJ databases">
        <title>Parvularcula mediterraneae sp. nov., isolated from polypropylene straw from shallow seawater of the seashore of Laganas in Zakynthos island, Greece.</title>
        <authorList>
            <person name="Szabo I."/>
            <person name="Al-Omari J."/>
            <person name="Rado J."/>
            <person name="Szerdahelyi G.S."/>
        </authorList>
    </citation>
    <scope>NUCLEOTIDE SEQUENCE [LARGE SCALE GENOMIC DNA]</scope>
    <source>
        <strain evidence="13 14">ZS-1/3</strain>
    </source>
</reference>
<keyword evidence="6" id="KW-1015">Disulfide bond</keyword>
<organism evidence="13 14">
    <name type="scientific">Parvularcula mediterranea</name>
    <dbReference type="NCBI Taxonomy" id="2732508"/>
    <lineage>
        <taxon>Bacteria</taxon>
        <taxon>Pseudomonadati</taxon>
        <taxon>Pseudomonadota</taxon>
        <taxon>Alphaproteobacteria</taxon>
        <taxon>Parvularculales</taxon>
        <taxon>Parvularculaceae</taxon>
        <taxon>Parvularcula</taxon>
    </lineage>
</organism>
<name>A0A7Y3W5K0_9PROT</name>
<keyword evidence="2 10" id="KW-0285">Flavoprotein</keyword>
<evidence type="ECO:0000256" key="5">
    <source>
        <dbReference type="ARBA" id="ARBA00023002"/>
    </source>
</evidence>
<protein>
    <submittedName>
        <fullName evidence="13">FAD-dependent oxidoreductase</fullName>
    </submittedName>
</protein>
<feature type="binding site" evidence="8">
    <location>
        <position position="278"/>
    </location>
    <ligand>
        <name>NAD(+)</name>
        <dbReference type="ChEBI" id="CHEBI:57540"/>
    </ligand>
</feature>
<dbReference type="PRINTS" id="PR00368">
    <property type="entry name" value="FADPNR"/>
</dbReference>
<dbReference type="InterPro" id="IPR016156">
    <property type="entry name" value="FAD/NAD-linked_Rdtase_dimer_sf"/>
</dbReference>
<comment type="similarity">
    <text evidence="1 10">Belongs to the class-I pyridine nucleotide-disulfide oxidoreductase family.</text>
</comment>
<feature type="disulfide bond" description="Redox-active" evidence="9">
    <location>
        <begin position="53"/>
        <end position="58"/>
    </location>
</feature>
<evidence type="ECO:0000256" key="8">
    <source>
        <dbReference type="PIRSR" id="PIRSR000350-3"/>
    </source>
</evidence>
<dbReference type="PIRSF" id="PIRSF000350">
    <property type="entry name" value="Mercury_reductase_MerA"/>
    <property type="match status" value="1"/>
</dbReference>
<dbReference type="Pfam" id="PF07992">
    <property type="entry name" value="Pyr_redox_2"/>
    <property type="match status" value="1"/>
</dbReference>
<dbReference type="FunFam" id="3.30.390.30:FF:000001">
    <property type="entry name" value="Dihydrolipoyl dehydrogenase"/>
    <property type="match status" value="1"/>
</dbReference>
<evidence type="ECO:0000256" key="4">
    <source>
        <dbReference type="ARBA" id="ARBA00022857"/>
    </source>
</evidence>
<dbReference type="InterPro" id="IPR004099">
    <property type="entry name" value="Pyr_nucl-diS_OxRdtase_dimer"/>
</dbReference>
<feature type="domain" description="FAD/NAD(P)-binding" evidence="12">
    <location>
        <begin position="17"/>
        <end position="333"/>
    </location>
</feature>
<comment type="cofactor">
    <cofactor evidence="8">
        <name>FAD</name>
        <dbReference type="ChEBI" id="CHEBI:57692"/>
    </cofactor>
    <text evidence="8">Binds 1 FAD per subunit.</text>
</comment>
<keyword evidence="8" id="KW-0547">Nucleotide-binding</keyword>
<feature type="binding site" evidence="8">
    <location>
        <position position="318"/>
    </location>
    <ligand>
        <name>FAD</name>
        <dbReference type="ChEBI" id="CHEBI:57692"/>
    </ligand>
</feature>
<evidence type="ECO:0000256" key="7">
    <source>
        <dbReference type="ARBA" id="ARBA00023284"/>
    </source>
</evidence>
<dbReference type="Proteomes" id="UP000536835">
    <property type="component" value="Unassembled WGS sequence"/>
</dbReference>
<keyword evidence="3 8" id="KW-0274">FAD</keyword>
<evidence type="ECO:0000313" key="14">
    <source>
        <dbReference type="Proteomes" id="UP000536835"/>
    </source>
</evidence>
<feature type="binding site" evidence="8">
    <location>
        <position position="211"/>
    </location>
    <ligand>
        <name>NAD(+)</name>
        <dbReference type="ChEBI" id="CHEBI:57540"/>
    </ligand>
</feature>
<evidence type="ECO:0000259" key="12">
    <source>
        <dbReference type="Pfam" id="PF07992"/>
    </source>
</evidence>
<sequence>MTLDDAKSKATKTLKVDVCVIGAGSGGLTAAGGAGGLGRKTVLLEANKMGGDCLNYGCVPSKTLIASAKAAHAMRDASRFGITPVEPDVHFLEVIDRVQKTIADLAHHDSEERMKEEFGVDTIRERGRFVGPRQVLAGDTLIEAKHFVIATGSSPFVPPIEGLAETDFITNEKVFEQTFQPKHLIVLGGGPIGSEMAQAHRLLGSKVTIIEMGQIMGKDDPELAEVVRKRFIADGIDLREGHKAMKVRQDGDLFTVTVETPSGEELAISGDQLLVAVGRKANVDGLGLEQAGVEYTPRGIKVDDKLRTTNSRIYAIGDVTGGLQFTHVAGYQGRLALKNILLKNMGGKNNTDIVPWVTYTEPELAHVGLTQAQLKERGIDFEVVRAPYHDNDRANAEGETEGIVKVLVGKDGKIWGADMVGLHAGEVVQQYALAVANGLKMDAFDKMISPYPTLGEISKAASDEWSFKKTFTAFNKAAIKLLGAFD</sequence>
<dbReference type="PANTHER" id="PTHR43014:SF2">
    <property type="entry name" value="MERCURIC REDUCTASE"/>
    <property type="match status" value="1"/>
</dbReference>
<dbReference type="InterPro" id="IPR001100">
    <property type="entry name" value="Pyr_nuc-diS_OxRdtase"/>
</dbReference>
<dbReference type="SUPFAM" id="SSF55424">
    <property type="entry name" value="FAD/NAD-linked reductases, dimerisation (C-terminal) domain"/>
    <property type="match status" value="1"/>
</dbReference>
<dbReference type="InterPro" id="IPR012999">
    <property type="entry name" value="Pyr_OxRdtase_I_AS"/>
</dbReference>
<dbReference type="Gene3D" id="3.50.50.60">
    <property type="entry name" value="FAD/NAD(P)-binding domain"/>
    <property type="match status" value="2"/>
</dbReference>
<keyword evidence="4" id="KW-0521">NADP</keyword>
<dbReference type="GO" id="GO:0003955">
    <property type="term" value="F:NAD(P)H dehydrogenase (quinone) activity"/>
    <property type="evidence" value="ECO:0007669"/>
    <property type="project" value="TreeGrafter"/>
</dbReference>
<evidence type="ECO:0000256" key="3">
    <source>
        <dbReference type="ARBA" id="ARBA00022827"/>
    </source>
</evidence>
<evidence type="ECO:0000313" key="13">
    <source>
        <dbReference type="EMBL" id="NNU16402.1"/>
    </source>
</evidence>
<proteinExistence type="inferred from homology"/>
<dbReference type="InterPro" id="IPR036188">
    <property type="entry name" value="FAD/NAD-bd_sf"/>
</dbReference>
<dbReference type="GO" id="GO:0016668">
    <property type="term" value="F:oxidoreductase activity, acting on a sulfur group of donors, NAD(P) as acceptor"/>
    <property type="evidence" value="ECO:0007669"/>
    <property type="project" value="InterPro"/>
</dbReference>
<comment type="caution">
    <text evidence="13">The sequence shown here is derived from an EMBL/GenBank/DDBJ whole genome shotgun (WGS) entry which is preliminary data.</text>
</comment>
<accession>A0A7Y3W5K0</accession>
<evidence type="ECO:0000256" key="1">
    <source>
        <dbReference type="ARBA" id="ARBA00007532"/>
    </source>
</evidence>
<feature type="domain" description="Pyridine nucleotide-disulphide oxidoreductase dimerisation" evidence="11">
    <location>
        <begin position="354"/>
        <end position="459"/>
    </location>
</feature>
<dbReference type="EMBL" id="JABFCX010000002">
    <property type="protein sequence ID" value="NNU16402.1"/>
    <property type="molecule type" value="Genomic_DNA"/>
</dbReference>
<evidence type="ECO:0000256" key="9">
    <source>
        <dbReference type="PIRSR" id="PIRSR000350-4"/>
    </source>
</evidence>
<dbReference type="AlphaFoldDB" id="A0A7Y3W5K0"/>
<keyword evidence="8" id="KW-0520">NAD</keyword>